<dbReference type="EMBL" id="NNAY01000103">
    <property type="protein sequence ID" value="OXU30936.1"/>
    <property type="molecule type" value="Genomic_DNA"/>
</dbReference>
<comment type="caution">
    <text evidence="2">The sequence shown here is derived from an EMBL/GenBank/DDBJ whole genome shotgun (WGS) entry which is preliminary data.</text>
</comment>
<dbReference type="CDD" id="cd23767">
    <property type="entry name" value="IQCD"/>
    <property type="match status" value="1"/>
</dbReference>
<evidence type="ECO:0000256" key="1">
    <source>
        <dbReference type="SAM" id="MobiDB-lite"/>
    </source>
</evidence>
<evidence type="ECO:0000313" key="3">
    <source>
        <dbReference type="Proteomes" id="UP000215335"/>
    </source>
</evidence>
<dbReference type="PANTHER" id="PTHR13594:SF1">
    <property type="entry name" value="CENTRIOLAR COILED-COIL PROTEIN OF 110 KDA"/>
    <property type="match status" value="1"/>
</dbReference>
<feature type="compositionally biased region" description="Basic and acidic residues" evidence="1">
    <location>
        <begin position="418"/>
        <end position="435"/>
    </location>
</feature>
<dbReference type="GO" id="GO:0005814">
    <property type="term" value="C:centriole"/>
    <property type="evidence" value="ECO:0007669"/>
    <property type="project" value="InterPro"/>
</dbReference>
<dbReference type="OrthoDB" id="10028852at2759"/>
<feature type="region of interest" description="Disordered" evidence="1">
    <location>
        <begin position="358"/>
        <end position="388"/>
    </location>
</feature>
<dbReference type="STRING" id="543379.A0A232FJL5"/>
<sequence>MAYQLSMSSIENSSIPLLPPLITNDITIEIQYYKQLAIAVEERLKALEIAKEAASCKNKNELDKNNVVVPTEKHDSSTDLLFMSESRNVSVVQDMISIPATEMDHPTKDKDDENLIDIDFNISDTNKVQNLMDKDISISEPQQKSLDQVEKLIPDEDKSCLNETLLGDSVSSDIVTASTDLNQYLNTSASIRTDTTDTTPENWKPQVPKTLVIVPITVDQSKPGDKSSSADEETPKLVRRGSYVLDTPSPMLLAHMQGELPTGDYTPTSSAQSVKRKEWNISQVKADWETHNNLKEPTTSRTNTINKFRKENPSKIPSHRVCKSVSNSKTGSPLDVYQPAKSVDCIQAMFAKECYSPKTAGSRASNQNQRYASPVNGTNGIRNGNSKKLNKSTSILSLANKMSGSLGSLSNVSPKPVRRVERKNSNETNLDKSFDSVKSNDSSSLSKKQKPVITSEKIVTVFREIQETHKKQMIELMTRQQKEQMLMQENFKKQQILLLAQIRKAFPEISLSALSEAISHKNAEHPTPVSSKASNERSDSVQKLKQSEKPQMNGISCHERNQQTIAKSPMDYTHPSKELSSTSCHLTIQPTTPTVATYYQNSSQSNQPFDDSAMMIGRAQLSNVRDIDDIPVGVPVRRHSSVSRQLFPLDSKTTHVPVLDNSVYTEKHTKAATIINAYAKGFLVRRLMKTEKIIALKNTYREALHCMLRLHVDAPLNLPELNFHQRLQLQCDAASMNIVDLFSQSPTKRMEIIAHDREIKKARSDRPSSARSYSFATQRTLARKKLKEMGVYSSMQSSMMSKSCPARTRCQTWTSNSKERIKTTTSLINQGIKRSTSAGAVRKPWR</sequence>
<gene>
    <name evidence="2" type="ORF">TSAR_002774</name>
</gene>
<dbReference type="PANTHER" id="PTHR13594">
    <property type="entry name" value="CENTRIOLAR COILED-COIL PROTEIN OF 110 KDA"/>
    <property type="match status" value="1"/>
</dbReference>
<dbReference type="GO" id="GO:0032465">
    <property type="term" value="P:regulation of cytokinesis"/>
    <property type="evidence" value="ECO:0007669"/>
    <property type="project" value="InterPro"/>
</dbReference>
<dbReference type="AlphaFoldDB" id="A0A232FJL5"/>
<feature type="region of interest" description="Disordered" evidence="1">
    <location>
        <begin position="310"/>
        <end position="330"/>
    </location>
</feature>
<dbReference type="GO" id="GO:0007099">
    <property type="term" value="P:centriole replication"/>
    <property type="evidence" value="ECO:0007669"/>
    <property type="project" value="InterPro"/>
</dbReference>
<keyword evidence="3" id="KW-1185">Reference proteome</keyword>
<organism evidence="2 3">
    <name type="scientific">Trichomalopsis sarcophagae</name>
    <dbReference type="NCBI Taxonomy" id="543379"/>
    <lineage>
        <taxon>Eukaryota</taxon>
        <taxon>Metazoa</taxon>
        <taxon>Ecdysozoa</taxon>
        <taxon>Arthropoda</taxon>
        <taxon>Hexapoda</taxon>
        <taxon>Insecta</taxon>
        <taxon>Pterygota</taxon>
        <taxon>Neoptera</taxon>
        <taxon>Endopterygota</taxon>
        <taxon>Hymenoptera</taxon>
        <taxon>Apocrita</taxon>
        <taxon>Proctotrupomorpha</taxon>
        <taxon>Chalcidoidea</taxon>
        <taxon>Pteromalidae</taxon>
        <taxon>Pteromalinae</taxon>
        <taxon>Trichomalopsis</taxon>
    </lineage>
</organism>
<dbReference type="Proteomes" id="UP000215335">
    <property type="component" value="Unassembled WGS sequence"/>
</dbReference>
<dbReference type="PROSITE" id="PS50096">
    <property type="entry name" value="IQ"/>
    <property type="match status" value="1"/>
</dbReference>
<accession>A0A232FJL5</accession>
<feature type="compositionally biased region" description="Polar residues" evidence="1">
    <location>
        <begin position="362"/>
        <end position="388"/>
    </location>
</feature>
<feature type="compositionally biased region" description="Low complexity" evidence="1">
    <location>
        <begin position="436"/>
        <end position="446"/>
    </location>
</feature>
<dbReference type="InterPro" id="IPR033207">
    <property type="entry name" value="CCP110"/>
</dbReference>
<feature type="compositionally biased region" description="Basic and acidic residues" evidence="1">
    <location>
        <begin position="534"/>
        <end position="548"/>
    </location>
</feature>
<evidence type="ECO:0000313" key="2">
    <source>
        <dbReference type="EMBL" id="OXU30936.1"/>
    </source>
</evidence>
<protein>
    <recommendedName>
        <fullName evidence="4">Centriolar coiled-coil protein of 110 kDa</fullName>
    </recommendedName>
</protein>
<reference evidence="2 3" key="1">
    <citation type="journal article" date="2017" name="Curr. Biol.">
        <title>The Evolution of Venom by Co-option of Single-Copy Genes.</title>
        <authorList>
            <person name="Martinson E.O."/>
            <person name="Mrinalini"/>
            <person name="Kelkar Y.D."/>
            <person name="Chang C.H."/>
            <person name="Werren J.H."/>
        </authorList>
    </citation>
    <scope>NUCLEOTIDE SEQUENCE [LARGE SCALE GENOMIC DNA]</scope>
    <source>
        <strain evidence="2 3">Alberta</strain>
        <tissue evidence="2">Whole body</tissue>
    </source>
</reference>
<feature type="region of interest" description="Disordered" evidence="1">
    <location>
        <begin position="521"/>
        <end position="559"/>
    </location>
</feature>
<proteinExistence type="predicted"/>
<dbReference type="Pfam" id="PF16025">
    <property type="entry name" value="CaM_bind"/>
    <property type="match status" value="1"/>
</dbReference>
<feature type="region of interest" description="Disordered" evidence="1">
    <location>
        <begin position="405"/>
        <end position="450"/>
    </location>
</feature>
<evidence type="ECO:0008006" key="4">
    <source>
        <dbReference type="Google" id="ProtNLM"/>
    </source>
</evidence>
<name>A0A232FJL5_9HYME</name>
<dbReference type="GO" id="GO:1903723">
    <property type="term" value="P:negative regulation of centriole elongation"/>
    <property type="evidence" value="ECO:0007669"/>
    <property type="project" value="TreeGrafter"/>
</dbReference>
<dbReference type="GO" id="GO:0032053">
    <property type="term" value="P:ciliary basal body organization"/>
    <property type="evidence" value="ECO:0007669"/>
    <property type="project" value="TreeGrafter"/>
</dbReference>